<dbReference type="Proteomes" id="UP001302602">
    <property type="component" value="Unassembled WGS sequence"/>
</dbReference>
<dbReference type="RefSeq" id="XP_062650590.1">
    <property type="nucleotide sequence ID" value="XM_062786101.1"/>
</dbReference>
<name>A0AAN6Z782_9PEZI</name>
<organism evidence="1 2">
    <name type="scientific">Parathielavia appendiculata</name>
    <dbReference type="NCBI Taxonomy" id="2587402"/>
    <lineage>
        <taxon>Eukaryota</taxon>
        <taxon>Fungi</taxon>
        <taxon>Dikarya</taxon>
        <taxon>Ascomycota</taxon>
        <taxon>Pezizomycotina</taxon>
        <taxon>Sordariomycetes</taxon>
        <taxon>Sordariomycetidae</taxon>
        <taxon>Sordariales</taxon>
        <taxon>Chaetomiaceae</taxon>
        <taxon>Parathielavia</taxon>
    </lineage>
</organism>
<reference evidence="1" key="1">
    <citation type="journal article" date="2023" name="Mol. Phylogenet. Evol.">
        <title>Genome-scale phylogeny and comparative genomics of the fungal order Sordariales.</title>
        <authorList>
            <person name="Hensen N."/>
            <person name="Bonometti L."/>
            <person name="Westerberg I."/>
            <person name="Brannstrom I.O."/>
            <person name="Guillou S."/>
            <person name="Cros-Aarteil S."/>
            <person name="Calhoun S."/>
            <person name="Haridas S."/>
            <person name="Kuo A."/>
            <person name="Mondo S."/>
            <person name="Pangilinan J."/>
            <person name="Riley R."/>
            <person name="LaButti K."/>
            <person name="Andreopoulos B."/>
            <person name="Lipzen A."/>
            <person name="Chen C."/>
            <person name="Yan M."/>
            <person name="Daum C."/>
            <person name="Ng V."/>
            <person name="Clum A."/>
            <person name="Steindorff A."/>
            <person name="Ohm R.A."/>
            <person name="Martin F."/>
            <person name="Silar P."/>
            <person name="Natvig D.O."/>
            <person name="Lalanne C."/>
            <person name="Gautier V."/>
            <person name="Ament-Velasquez S.L."/>
            <person name="Kruys A."/>
            <person name="Hutchinson M.I."/>
            <person name="Powell A.J."/>
            <person name="Barry K."/>
            <person name="Miller A.N."/>
            <person name="Grigoriev I.V."/>
            <person name="Debuchy R."/>
            <person name="Gladieux P."/>
            <person name="Hiltunen Thoren M."/>
            <person name="Johannesson H."/>
        </authorList>
    </citation>
    <scope>NUCLEOTIDE SEQUENCE</scope>
    <source>
        <strain evidence="1">CBS 731.68</strain>
    </source>
</reference>
<proteinExistence type="predicted"/>
<gene>
    <name evidence="1" type="ORF">N657DRAFT_177132</name>
</gene>
<comment type="caution">
    <text evidence="1">The sequence shown here is derived from an EMBL/GenBank/DDBJ whole genome shotgun (WGS) entry which is preliminary data.</text>
</comment>
<accession>A0AAN6Z782</accession>
<evidence type="ECO:0000313" key="1">
    <source>
        <dbReference type="EMBL" id="KAK4126819.1"/>
    </source>
</evidence>
<reference evidence="1" key="2">
    <citation type="submission" date="2023-05" db="EMBL/GenBank/DDBJ databases">
        <authorList>
            <consortium name="Lawrence Berkeley National Laboratory"/>
            <person name="Steindorff A."/>
            <person name="Hensen N."/>
            <person name="Bonometti L."/>
            <person name="Westerberg I."/>
            <person name="Brannstrom I.O."/>
            <person name="Guillou S."/>
            <person name="Cros-Aarteil S."/>
            <person name="Calhoun S."/>
            <person name="Haridas S."/>
            <person name="Kuo A."/>
            <person name="Mondo S."/>
            <person name="Pangilinan J."/>
            <person name="Riley R."/>
            <person name="Labutti K."/>
            <person name="Andreopoulos B."/>
            <person name="Lipzen A."/>
            <person name="Chen C."/>
            <person name="Yanf M."/>
            <person name="Daum C."/>
            <person name="Ng V."/>
            <person name="Clum A."/>
            <person name="Ohm R."/>
            <person name="Martin F."/>
            <person name="Silar P."/>
            <person name="Natvig D."/>
            <person name="Lalanne C."/>
            <person name="Gautier V."/>
            <person name="Ament-Velasquez S.L."/>
            <person name="Kruys A."/>
            <person name="Hutchinson M.I."/>
            <person name="Powell A.J."/>
            <person name="Barry K."/>
            <person name="Miller A.N."/>
            <person name="Grigoriev I.V."/>
            <person name="Debuchy R."/>
            <person name="Gladieux P."/>
            <person name="Thoren M.H."/>
            <person name="Johannesson H."/>
        </authorList>
    </citation>
    <scope>NUCLEOTIDE SEQUENCE</scope>
    <source>
        <strain evidence="1">CBS 731.68</strain>
    </source>
</reference>
<dbReference type="EMBL" id="MU853224">
    <property type="protein sequence ID" value="KAK4126819.1"/>
    <property type="molecule type" value="Genomic_DNA"/>
</dbReference>
<keyword evidence="2" id="KW-1185">Reference proteome</keyword>
<sequence length="97" mass="10787">MMVPQSMLLVFSSGTSRPVLSSGAACKRLSAYRNRFMKEAKNECGWRGHRKRDNTIIITRTRFDKGGENKWCESNATGASSTTRLEKILGTLNCGTL</sequence>
<dbReference type="GeneID" id="87822867"/>
<dbReference type="AlphaFoldDB" id="A0AAN6Z782"/>
<protein>
    <submittedName>
        <fullName evidence="1">Uncharacterized protein</fullName>
    </submittedName>
</protein>
<evidence type="ECO:0000313" key="2">
    <source>
        <dbReference type="Proteomes" id="UP001302602"/>
    </source>
</evidence>